<gene>
    <name evidence="1" type="ORF">WJX74_010669</name>
</gene>
<dbReference type="AlphaFoldDB" id="A0AAW1RP94"/>
<name>A0AAW1RP94_9CHLO</name>
<keyword evidence="2" id="KW-1185">Reference proteome</keyword>
<comment type="caution">
    <text evidence="1">The sequence shown here is derived from an EMBL/GenBank/DDBJ whole genome shotgun (WGS) entry which is preliminary data.</text>
</comment>
<dbReference type="EMBL" id="JALJOS010000008">
    <property type="protein sequence ID" value="KAK9835905.1"/>
    <property type="molecule type" value="Genomic_DNA"/>
</dbReference>
<protein>
    <submittedName>
        <fullName evidence="1">Uncharacterized protein</fullName>
    </submittedName>
</protein>
<evidence type="ECO:0000313" key="1">
    <source>
        <dbReference type="EMBL" id="KAK9835905.1"/>
    </source>
</evidence>
<sequence length="82" mass="8812">MTSTMTCPWYVAPGRGTGLGARSLAKLLGCNQLEILSPIAVLFEELLLKAYCCLTASAARQPNCFYASRVVAALGRSSMQRL</sequence>
<dbReference type="Proteomes" id="UP001438707">
    <property type="component" value="Unassembled WGS sequence"/>
</dbReference>
<accession>A0AAW1RP94</accession>
<organism evidence="1 2">
    <name type="scientific">Apatococcus lobatus</name>
    <dbReference type="NCBI Taxonomy" id="904363"/>
    <lineage>
        <taxon>Eukaryota</taxon>
        <taxon>Viridiplantae</taxon>
        <taxon>Chlorophyta</taxon>
        <taxon>core chlorophytes</taxon>
        <taxon>Trebouxiophyceae</taxon>
        <taxon>Chlorellales</taxon>
        <taxon>Chlorellaceae</taxon>
        <taxon>Apatococcus</taxon>
    </lineage>
</organism>
<proteinExistence type="predicted"/>
<evidence type="ECO:0000313" key="2">
    <source>
        <dbReference type="Proteomes" id="UP001438707"/>
    </source>
</evidence>
<reference evidence="1 2" key="1">
    <citation type="journal article" date="2024" name="Nat. Commun.">
        <title>Phylogenomics reveals the evolutionary origins of lichenization in chlorophyte algae.</title>
        <authorList>
            <person name="Puginier C."/>
            <person name="Libourel C."/>
            <person name="Otte J."/>
            <person name="Skaloud P."/>
            <person name="Haon M."/>
            <person name="Grisel S."/>
            <person name="Petersen M."/>
            <person name="Berrin J.G."/>
            <person name="Delaux P.M."/>
            <person name="Dal Grande F."/>
            <person name="Keller J."/>
        </authorList>
    </citation>
    <scope>NUCLEOTIDE SEQUENCE [LARGE SCALE GENOMIC DNA]</scope>
    <source>
        <strain evidence="1 2">SAG 2145</strain>
    </source>
</reference>